<name>A0A401UAB2_9BACT</name>
<keyword evidence="2" id="KW-1185">Reference proteome</keyword>
<gene>
    <name evidence="1" type="ORF">SanaruYs_20490</name>
</gene>
<accession>A0A401UAB2</accession>
<dbReference type="Proteomes" id="UP000288227">
    <property type="component" value="Unassembled WGS sequence"/>
</dbReference>
<protein>
    <submittedName>
        <fullName evidence="1">Uncharacterized protein</fullName>
    </submittedName>
</protein>
<evidence type="ECO:0000313" key="2">
    <source>
        <dbReference type="Proteomes" id="UP000288227"/>
    </source>
</evidence>
<dbReference type="AlphaFoldDB" id="A0A401UAB2"/>
<comment type="caution">
    <text evidence="1">The sequence shown here is derived from an EMBL/GenBank/DDBJ whole genome shotgun (WGS) entry which is preliminary data.</text>
</comment>
<organism evidence="1 2">
    <name type="scientific">Chryseotalea sanaruensis</name>
    <dbReference type="NCBI Taxonomy" id="2482724"/>
    <lineage>
        <taxon>Bacteria</taxon>
        <taxon>Pseudomonadati</taxon>
        <taxon>Bacteroidota</taxon>
        <taxon>Cytophagia</taxon>
        <taxon>Cytophagales</taxon>
        <taxon>Chryseotaleaceae</taxon>
        <taxon>Chryseotalea</taxon>
    </lineage>
</organism>
<dbReference type="EMBL" id="BHXQ01000003">
    <property type="protein sequence ID" value="GCC51820.1"/>
    <property type="molecule type" value="Genomic_DNA"/>
</dbReference>
<dbReference type="InterPro" id="IPR021223">
    <property type="entry name" value="AbiGi"/>
</dbReference>
<dbReference type="Pfam" id="PF10899">
    <property type="entry name" value="AbiGi"/>
    <property type="match status" value="1"/>
</dbReference>
<proteinExistence type="predicted"/>
<dbReference type="OrthoDB" id="680500at2"/>
<reference evidence="1 2" key="1">
    <citation type="submission" date="2018-11" db="EMBL/GenBank/DDBJ databases">
        <title>Chryseotalea sanarue gen. nov., sp., nov., a member of the family Cytophagaceae, isolated from a brackish lake in Hamamatsu Japan.</title>
        <authorList>
            <person name="Maejima Y."/>
            <person name="Iino T."/>
            <person name="Muraguchi Y."/>
            <person name="Fukuda K."/>
            <person name="Ohkuma M."/>
            <person name="Moriuchi R."/>
            <person name="Dohra H."/>
            <person name="Kimbara K."/>
            <person name="Shintani M."/>
        </authorList>
    </citation>
    <scope>NUCLEOTIDE SEQUENCE [LARGE SCALE GENOMIC DNA]</scope>
    <source>
        <strain evidence="1 2">Ys</strain>
    </source>
</reference>
<evidence type="ECO:0000313" key="1">
    <source>
        <dbReference type="EMBL" id="GCC51820.1"/>
    </source>
</evidence>
<sequence length="260" mass="30001">MDNLITSDELFHFTKFEHLLGIAENGFYPRYRFEHTTLSDLFPRPATVSLIPMVCFCDLPINLTEKHSQKYSPCAIGLSKNWGYKRGLNPVIYISDNSALGDAIGALINSFSNYHSSKVKCLESNTEVVSMISQAMKGFIHLSTYVKQYENNSESIFLNKRGQAIDIGRFYDEREWRFVPVDKSGLPPVLIPHEDFQDGQKMKEHNKELEKYKLEFELDDIKLFVVENDGQKNELEKIIASRFKISIGDIERHFHIKVLV</sequence>
<dbReference type="RefSeq" id="WP_127122465.1">
    <property type="nucleotide sequence ID" value="NZ_BHXQ01000003.1"/>
</dbReference>